<sequence>MVRELPQSPTPATVDLIATPSLKDLINQSKMGNGCSHGPSFSGRVTRARTKRGIPPIVPSSSKKWSCLESDIQAKARVPLSGSSFLKGVSLSCPT</sequence>
<reference evidence="2" key="2">
    <citation type="journal article" date="2023" name="Plants (Basel)">
        <title>Annotation of the Turnera subulata (Passifloraceae) Draft Genome Reveals the S-Locus Evolved after the Divergence of Turneroideae from Passifloroideae in a Stepwise Manner.</title>
        <authorList>
            <person name="Henning P.M."/>
            <person name="Roalson E.H."/>
            <person name="Mir W."/>
            <person name="McCubbin A.G."/>
            <person name="Shore J.S."/>
        </authorList>
    </citation>
    <scope>NUCLEOTIDE SEQUENCE</scope>
    <source>
        <strain evidence="2">F60SS</strain>
    </source>
</reference>
<keyword evidence="3" id="KW-1185">Reference proteome</keyword>
<proteinExistence type="predicted"/>
<dbReference type="AlphaFoldDB" id="A0A9Q0FXA5"/>
<name>A0A9Q0FXA5_9ROSI</name>
<gene>
    <name evidence="2" type="ORF">Tsubulata_042519</name>
</gene>
<protein>
    <submittedName>
        <fullName evidence="2">Uncharacterized protein</fullName>
    </submittedName>
</protein>
<organism evidence="2 3">
    <name type="scientific">Turnera subulata</name>
    <dbReference type="NCBI Taxonomy" id="218843"/>
    <lineage>
        <taxon>Eukaryota</taxon>
        <taxon>Viridiplantae</taxon>
        <taxon>Streptophyta</taxon>
        <taxon>Embryophyta</taxon>
        <taxon>Tracheophyta</taxon>
        <taxon>Spermatophyta</taxon>
        <taxon>Magnoliopsida</taxon>
        <taxon>eudicotyledons</taxon>
        <taxon>Gunneridae</taxon>
        <taxon>Pentapetalae</taxon>
        <taxon>rosids</taxon>
        <taxon>fabids</taxon>
        <taxon>Malpighiales</taxon>
        <taxon>Passifloraceae</taxon>
        <taxon>Turnera</taxon>
    </lineage>
</organism>
<feature type="region of interest" description="Disordered" evidence="1">
    <location>
        <begin position="30"/>
        <end position="56"/>
    </location>
</feature>
<dbReference type="EMBL" id="JAKUCV010003264">
    <property type="protein sequence ID" value="KAJ4839614.1"/>
    <property type="molecule type" value="Genomic_DNA"/>
</dbReference>
<dbReference type="Proteomes" id="UP001141552">
    <property type="component" value="Unassembled WGS sequence"/>
</dbReference>
<accession>A0A9Q0FXA5</accession>
<comment type="caution">
    <text evidence="2">The sequence shown here is derived from an EMBL/GenBank/DDBJ whole genome shotgun (WGS) entry which is preliminary data.</text>
</comment>
<evidence type="ECO:0000313" key="3">
    <source>
        <dbReference type="Proteomes" id="UP001141552"/>
    </source>
</evidence>
<evidence type="ECO:0000313" key="2">
    <source>
        <dbReference type="EMBL" id="KAJ4839614.1"/>
    </source>
</evidence>
<reference evidence="2" key="1">
    <citation type="submission" date="2022-02" db="EMBL/GenBank/DDBJ databases">
        <authorList>
            <person name="Henning P.M."/>
            <person name="McCubbin A.G."/>
            <person name="Shore J.S."/>
        </authorList>
    </citation>
    <scope>NUCLEOTIDE SEQUENCE</scope>
    <source>
        <strain evidence="2">F60SS</strain>
        <tissue evidence="2">Leaves</tissue>
    </source>
</reference>
<evidence type="ECO:0000256" key="1">
    <source>
        <dbReference type="SAM" id="MobiDB-lite"/>
    </source>
</evidence>